<gene>
    <name evidence="1" type="ORF">XENOCAPTIV_018799</name>
</gene>
<reference evidence="1 2" key="1">
    <citation type="submission" date="2021-06" db="EMBL/GenBank/DDBJ databases">
        <authorList>
            <person name="Palmer J.M."/>
        </authorList>
    </citation>
    <scope>NUCLEOTIDE SEQUENCE [LARGE SCALE GENOMIC DNA]</scope>
    <source>
        <strain evidence="1 2">XC_2019</strain>
        <tissue evidence="1">Muscle</tissue>
    </source>
</reference>
<dbReference type="EMBL" id="JAHRIN010000038">
    <property type="protein sequence ID" value="MEQ2190446.1"/>
    <property type="molecule type" value="Genomic_DNA"/>
</dbReference>
<dbReference type="Proteomes" id="UP001434883">
    <property type="component" value="Unassembled WGS sequence"/>
</dbReference>
<protein>
    <submittedName>
        <fullName evidence="1">Uncharacterized protein</fullName>
    </submittedName>
</protein>
<comment type="caution">
    <text evidence="1">The sequence shown here is derived from an EMBL/GenBank/DDBJ whole genome shotgun (WGS) entry which is preliminary data.</text>
</comment>
<sequence length="869" mass="96909">MSTFYALLQTHRQVRGKLLVNSEEKLNFLGQIHLSPSNSNQQEIKMKANFIHELQLQLPSSAEMEGDLHWIAKHNNDFHYQARGKLRVERQECKVTLSVQVNRTSGRISLHSSLTHPFKSKIPKKLEVKAAVDTSVSGKGSSSLLVGANEKNRVTLNGQMSHRLHNRDKAVRLNLNLSQSLFPTATNLQLNMAANMSADSVSLHGSFTQGQEALLAQVKGSRKNSQGLQLALLGNIHHSMSILEALPSSLDMDGVLEHSDTLTKGHLRVHVMETVHSIELRHQLHAAESLVKEEGPMGDNSQQTQNWLCVCSGLQNLCVNASRHLENQGNGEIHVQLSHSFHLLNTTGVPADSSAKVKWTQDEVGLSVLAELLAGTEHVKAEFHRDKIDLRWQYFSRLQHQVKALQKRGLASSFQATAHYQLETGGLDTRLVLSVEDKRTAEVLLVVGSKNKTAAWMNCTRVTTEERFSAHCFGNVANRPVEVQAFRSKGPHNRLCYSLSLSHVSLQVQAKGCYGSSGQKELRANLIHSSVFFLTYLGVPSKSGVRVFFQPGPQRWVLRTGMMAGPWGADLRVGLRLETLGLYALHGLLQYGTSSVKHKTVLTGHVKIKNVCDIRAEVSVSCNSVTFNLLASVRGTGVGRVVWIQVGNNLSASQNKTSLTFHGETGRNVLKGLLSFEDQQDFLKCYVSMLVKEHKVEVGWSLLYQLSSSATLIPNKVDFQGSGQLHHSSFSGGANLFINNTSAQMNATAAWKPFTSFRGTFRQNLTSAVTQRLLIMVLSSTPSQAQADVENYACSFLVLVNRLREEKESTTKWTFFAHQRCFLLKVREETRDQRTCFPSKRKHRNHLPLKDDSYLSDYYIILRITFIML</sequence>
<accession>A0ABV0Q4L5</accession>
<name>A0ABV0Q4L5_9TELE</name>
<evidence type="ECO:0000313" key="1">
    <source>
        <dbReference type="EMBL" id="MEQ2190446.1"/>
    </source>
</evidence>
<keyword evidence="2" id="KW-1185">Reference proteome</keyword>
<proteinExistence type="predicted"/>
<evidence type="ECO:0000313" key="2">
    <source>
        <dbReference type="Proteomes" id="UP001434883"/>
    </source>
</evidence>
<organism evidence="1 2">
    <name type="scientific">Xenoophorus captivus</name>
    <dbReference type="NCBI Taxonomy" id="1517983"/>
    <lineage>
        <taxon>Eukaryota</taxon>
        <taxon>Metazoa</taxon>
        <taxon>Chordata</taxon>
        <taxon>Craniata</taxon>
        <taxon>Vertebrata</taxon>
        <taxon>Euteleostomi</taxon>
        <taxon>Actinopterygii</taxon>
        <taxon>Neopterygii</taxon>
        <taxon>Teleostei</taxon>
        <taxon>Neoteleostei</taxon>
        <taxon>Acanthomorphata</taxon>
        <taxon>Ovalentaria</taxon>
        <taxon>Atherinomorphae</taxon>
        <taxon>Cyprinodontiformes</taxon>
        <taxon>Goodeidae</taxon>
        <taxon>Xenoophorus</taxon>
    </lineage>
</organism>